<dbReference type="InterPro" id="IPR001920">
    <property type="entry name" value="Asp/Glu_race"/>
</dbReference>
<name>A0A4R3KXM1_9SPHI</name>
<keyword evidence="1" id="KW-0413">Isomerase</keyword>
<keyword evidence="3" id="KW-1185">Reference proteome</keyword>
<dbReference type="RefSeq" id="WP_132128295.1">
    <property type="nucleotide sequence ID" value="NZ_CP042432.1"/>
</dbReference>
<reference evidence="2 3" key="1">
    <citation type="submission" date="2019-03" db="EMBL/GenBank/DDBJ databases">
        <title>Genomic Encyclopedia of Type Strains, Phase IV (KMG-IV): sequencing the most valuable type-strain genomes for metagenomic binning, comparative biology and taxonomic classification.</title>
        <authorList>
            <person name="Goeker M."/>
        </authorList>
    </citation>
    <scope>NUCLEOTIDE SEQUENCE [LARGE SCALE GENOMIC DNA]</scope>
    <source>
        <strain evidence="2 3">DSM 21100</strain>
    </source>
</reference>
<dbReference type="SUPFAM" id="SSF53681">
    <property type="entry name" value="Aspartate/glutamate racemase"/>
    <property type="match status" value="3"/>
</dbReference>
<dbReference type="Gene3D" id="3.40.50.1860">
    <property type="match status" value="2"/>
</dbReference>
<dbReference type="PANTHER" id="PTHR21198">
    <property type="entry name" value="GLUTAMATE RACEMASE"/>
    <property type="match status" value="1"/>
</dbReference>
<dbReference type="GO" id="GO:0009252">
    <property type="term" value="P:peptidoglycan biosynthetic process"/>
    <property type="evidence" value="ECO:0007669"/>
    <property type="project" value="TreeGrafter"/>
</dbReference>
<accession>A0A4R3KXM1</accession>
<dbReference type="OrthoDB" id="9801055at2"/>
<proteinExistence type="predicted"/>
<protein>
    <submittedName>
        <fullName evidence="2">Asp/Glu/hydantoin racemase</fullName>
    </submittedName>
</protein>
<dbReference type="PROSITE" id="PS00923">
    <property type="entry name" value="ASP_GLU_RACEMASE_1"/>
    <property type="match status" value="1"/>
</dbReference>
<dbReference type="InterPro" id="IPR018187">
    <property type="entry name" value="Asp/Glu_racemase_AS_1"/>
</dbReference>
<evidence type="ECO:0000256" key="1">
    <source>
        <dbReference type="ARBA" id="ARBA00023235"/>
    </source>
</evidence>
<organism evidence="2 3">
    <name type="scientific">Anseongella ginsenosidimutans</name>
    <dbReference type="NCBI Taxonomy" id="496056"/>
    <lineage>
        <taxon>Bacteria</taxon>
        <taxon>Pseudomonadati</taxon>
        <taxon>Bacteroidota</taxon>
        <taxon>Sphingobacteriia</taxon>
        <taxon>Sphingobacteriales</taxon>
        <taxon>Sphingobacteriaceae</taxon>
        <taxon>Anseongella</taxon>
    </lineage>
</organism>
<gene>
    <name evidence="2" type="ORF">EDD80_102404</name>
</gene>
<evidence type="ECO:0000313" key="2">
    <source>
        <dbReference type="EMBL" id="TCS89210.1"/>
    </source>
</evidence>
<dbReference type="PANTHER" id="PTHR21198:SF3">
    <property type="entry name" value="GLUTAMATE RACEMASE"/>
    <property type="match status" value="1"/>
</dbReference>
<sequence length="505" mass="55967">MVSSRFNIRISRFVFALLLGGCSQGPANETGNAGLRPIEQAILTDEQSFYYIDFDKYPSGNPELPIGIFDSGTGGLTVLDALLRFDGHHNGNHSKGSDSRADFGGEKFIYLADQANMPYGNYHSENKSGLLVEHVLKDVQFLLGSKYYLNENAAGPENSKQPVKALVIACNTATAYAKEDVENFIARTGTNLKVIGVIDAGAEGALEVFGKDSSGTIGVLATVGTVASGGYQHTIERFIKELGYTGNIRVISQGGLGMAEAVDEETDYVNRYLSGPRENYRGPSFSHSEYKIEKALLDVYNFEYDDHRMLCDPGNTGDCELLQINSADNYMRYHLVSLMEKLRNTPRAAPLKALVLGCTHYPYLTNTIREVLDELYNYRQNGGYRYRALMAENIRIIDPAENVARELYEYLAGEKLFNPGGSAAASEFYISVPNKGNQEVKTDSLGRFTYAYKYGREEGRVQEYVKIVPFSRTNIPSETIERLKAIVPAVYELIGPFRNSAHPVH</sequence>
<dbReference type="EMBL" id="SMAD01000002">
    <property type="protein sequence ID" value="TCS89210.1"/>
    <property type="molecule type" value="Genomic_DNA"/>
</dbReference>
<dbReference type="InterPro" id="IPR033134">
    <property type="entry name" value="Asp/Glu_racemase_AS_2"/>
</dbReference>
<dbReference type="GO" id="GO:0047661">
    <property type="term" value="F:amino-acid racemase activity"/>
    <property type="evidence" value="ECO:0007669"/>
    <property type="project" value="TreeGrafter"/>
</dbReference>
<dbReference type="Proteomes" id="UP000295807">
    <property type="component" value="Unassembled WGS sequence"/>
</dbReference>
<dbReference type="AlphaFoldDB" id="A0A4R3KXM1"/>
<comment type="caution">
    <text evidence="2">The sequence shown here is derived from an EMBL/GenBank/DDBJ whole genome shotgun (WGS) entry which is preliminary data.</text>
</comment>
<dbReference type="PROSITE" id="PS00924">
    <property type="entry name" value="ASP_GLU_RACEMASE_2"/>
    <property type="match status" value="1"/>
</dbReference>
<evidence type="ECO:0000313" key="3">
    <source>
        <dbReference type="Proteomes" id="UP000295807"/>
    </source>
</evidence>